<dbReference type="EMBL" id="CM026430">
    <property type="protein sequence ID" value="KAG0562901.1"/>
    <property type="molecule type" value="Genomic_DNA"/>
</dbReference>
<sequence>VEDKNKNVERVKFWNNSRCGTITSSFEPNRGLFQTLNRNPCQNSFTKTTCNIKNRGGWRICIGDCSREICSIGVQS</sequence>
<name>A0A8T0GT84_CERPU</name>
<protein>
    <submittedName>
        <fullName evidence="1">Uncharacterized protein</fullName>
    </submittedName>
</protein>
<keyword evidence="2" id="KW-1185">Reference proteome</keyword>
<gene>
    <name evidence="1" type="ORF">KC19_9G181200</name>
</gene>
<accession>A0A8T0GT84</accession>
<dbReference type="AlphaFoldDB" id="A0A8T0GT84"/>
<comment type="caution">
    <text evidence="1">The sequence shown here is derived from an EMBL/GenBank/DDBJ whole genome shotgun (WGS) entry which is preliminary data.</text>
</comment>
<organism evidence="1 2">
    <name type="scientific">Ceratodon purpureus</name>
    <name type="common">Fire moss</name>
    <name type="synonym">Dicranum purpureum</name>
    <dbReference type="NCBI Taxonomy" id="3225"/>
    <lineage>
        <taxon>Eukaryota</taxon>
        <taxon>Viridiplantae</taxon>
        <taxon>Streptophyta</taxon>
        <taxon>Embryophyta</taxon>
        <taxon>Bryophyta</taxon>
        <taxon>Bryophytina</taxon>
        <taxon>Bryopsida</taxon>
        <taxon>Dicranidae</taxon>
        <taxon>Pseudoditrichales</taxon>
        <taxon>Ditrichaceae</taxon>
        <taxon>Ceratodon</taxon>
    </lineage>
</organism>
<feature type="non-terminal residue" evidence="1">
    <location>
        <position position="1"/>
    </location>
</feature>
<reference evidence="1" key="1">
    <citation type="submission" date="2020-06" db="EMBL/GenBank/DDBJ databases">
        <title>WGS assembly of Ceratodon purpureus strain R40.</title>
        <authorList>
            <person name="Carey S.B."/>
            <person name="Jenkins J."/>
            <person name="Shu S."/>
            <person name="Lovell J.T."/>
            <person name="Sreedasyam A."/>
            <person name="Maumus F."/>
            <person name="Tiley G.P."/>
            <person name="Fernandez-Pozo N."/>
            <person name="Barry K."/>
            <person name="Chen C."/>
            <person name="Wang M."/>
            <person name="Lipzen A."/>
            <person name="Daum C."/>
            <person name="Saski C.A."/>
            <person name="Payton A.C."/>
            <person name="Mcbreen J.C."/>
            <person name="Conrad R.E."/>
            <person name="Kollar L.M."/>
            <person name="Olsson S."/>
            <person name="Huttunen S."/>
            <person name="Landis J.B."/>
            <person name="Wickett N.J."/>
            <person name="Johnson M.G."/>
            <person name="Rensing S.A."/>
            <person name="Grimwood J."/>
            <person name="Schmutz J."/>
            <person name="Mcdaniel S.F."/>
        </authorList>
    </citation>
    <scope>NUCLEOTIDE SEQUENCE</scope>
    <source>
        <strain evidence="1">R40</strain>
    </source>
</reference>
<dbReference type="Proteomes" id="UP000822688">
    <property type="component" value="Chromosome 9"/>
</dbReference>
<evidence type="ECO:0000313" key="2">
    <source>
        <dbReference type="Proteomes" id="UP000822688"/>
    </source>
</evidence>
<evidence type="ECO:0000313" key="1">
    <source>
        <dbReference type="EMBL" id="KAG0562901.1"/>
    </source>
</evidence>
<proteinExistence type="predicted"/>